<name>A0ABD5V5P5_9EURY</name>
<dbReference type="Gene3D" id="1.10.150.130">
    <property type="match status" value="1"/>
</dbReference>
<sequence>MSILDGVTIATGLSEDYLNERQLIDYQSQRANCLKWLLTFGKDPDQANGYAFETVKSRGNRMDMFYRWVWTEEGHYTADITHDHADAYMEYLAYRDTSNVDKSNHQKAVKCYSSGANMSMGLILGSPI</sequence>
<dbReference type="AlphaFoldDB" id="A0ABD5V5P5"/>
<evidence type="ECO:0000313" key="3">
    <source>
        <dbReference type="Proteomes" id="UP001596312"/>
    </source>
</evidence>
<dbReference type="RefSeq" id="WP_340605507.1">
    <property type="nucleotide sequence ID" value="NZ_JBBMXV010000006.1"/>
</dbReference>
<gene>
    <name evidence="2" type="ORF">ACFQGH_17175</name>
</gene>
<evidence type="ECO:0000256" key="1">
    <source>
        <dbReference type="ARBA" id="ARBA00023125"/>
    </source>
</evidence>
<dbReference type="GO" id="GO:0003677">
    <property type="term" value="F:DNA binding"/>
    <property type="evidence" value="ECO:0007669"/>
    <property type="project" value="UniProtKB-KW"/>
</dbReference>
<keyword evidence="1" id="KW-0238">DNA-binding</keyword>
<proteinExistence type="predicted"/>
<evidence type="ECO:0000313" key="2">
    <source>
        <dbReference type="EMBL" id="MFC6906927.1"/>
    </source>
</evidence>
<dbReference type="EMBL" id="JBHSXQ010000006">
    <property type="protein sequence ID" value="MFC6906927.1"/>
    <property type="molecule type" value="Genomic_DNA"/>
</dbReference>
<reference evidence="2 3" key="1">
    <citation type="journal article" date="2019" name="Int. J. Syst. Evol. Microbiol.">
        <title>The Global Catalogue of Microorganisms (GCM) 10K type strain sequencing project: providing services to taxonomists for standard genome sequencing and annotation.</title>
        <authorList>
            <consortium name="The Broad Institute Genomics Platform"/>
            <consortium name="The Broad Institute Genome Sequencing Center for Infectious Disease"/>
            <person name="Wu L."/>
            <person name="Ma J."/>
        </authorList>
    </citation>
    <scope>NUCLEOTIDE SEQUENCE [LARGE SCALE GENOMIC DNA]</scope>
    <source>
        <strain evidence="2 3">CGMCC 1.3240</strain>
    </source>
</reference>
<keyword evidence="3" id="KW-1185">Reference proteome</keyword>
<comment type="caution">
    <text evidence="2">The sequence shown here is derived from an EMBL/GenBank/DDBJ whole genome shotgun (WGS) entry which is preliminary data.</text>
</comment>
<organism evidence="2 3">
    <name type="scientific">Halalkalicoccus tibetensis</name>
    <dbReference type="NCBI Taxonomy" id="175632"/>
    <lineage>
        <taxon>Archaea</taxon>
        <taxon>Methanobacteriati</taxon>
        <taxon>Methanobacteriota</taxon>
        <taxon>Stenosarchaea group</taxon>
        <taxon>Halobacteria</taxon>
        <taxon>Halobacteriales</taxon>
        <taxon>Halococcaceae</taxon>
        <taxon>Halalkalicoccus</taxon>
    </lineage>
</organism>
<accession>A0ABD5V5P5</accession>
<protein>
    <submittedName>
        <fullName evidence="2">Uncharacterized protein</fullName>
    </submittedName>
</protein>
<dbReference type="Proteomes" id="UP001596312">
    <property type="component" value="Unassembled WGS sequence"/>
</dbReference>
<dbReference type="InterPro" id="IPR010998">
    <property type="entry name" value="Integrase_recombinase_N"/>
</dbReference>